<gene>
    <name evidence="2" type="ORF">A2U01_0032931</name>
</gene>
<feature type="transmembrane region" description="Helical" evidence="1">
    <location>
        <begin position="32"/>
        <end position="52"/>
    </location>
</feature>
<keyword evidence="1" id="KW-1133">Transmembrane helix</keyword>
<evidence type="ECO:0000256" key="1">
    <source>
        <dbReference type="SAM" id="Phobius"/>
    </source>
</evidence>
<dbReference type="Proteomes" id="UP000265520">
    <property type="component" value="Unassembled WGS sequence"/>
</dbReference>
<evidence type="ECO:0000313" key="3">
    <source>
        <dbReference type="Proteomes" id="UP000265520"/>
    </source>
</evidence>
<evidence type="ECO:0000313" key="2">
    <source>
        <dbReference type="EMBL" id="MCI11829.1"/>
    </source>
</evidence>
<keyword evidence="1" id="KW-0472">Membrane</keyword>
<protein>
    <submittedName>
        <fullName evidence="2">Uncharacterized protein</fullName>
    </submittedName>
</protein>
<dbReference type="AlphaFoldDB" id="A0A392PK04"/>
<organism evidence="2 3">
    <name type="scientific">Trifolium medium</name>
    <dbReference type="NCBI Taxonomy" id="97028"/>
    <lineage>
        <taxon>Eukaryota</taxon>
        <taxon>Viridiplantae</taxon>
        <taxon>Streptophyta</taxon>
        <taxon>Embryophyta</taxon>
        <taxon>Tracheophyta</taxon>
        <taxon>Spermatophyta</taxon>
        <taxon>Magnoliopsida</taxon>
        <taxon>eudicotyledons</taxon>
        <taxon>Gunneridae</taxon>
        <taxon>Pentapetalae</taxon>
        <taxon>rosids</taxon>
        <taxon>fabids</taxon>
        <taxon>Fabales</taxon>
        <taxon>Fabaceae</taxon>
        <taxon>Papilionoideae</taxon>
        <taxon>50 kb inversion clade</taxon>
        <taxon>NPAAA clade</taxon>
        <taxon>Hologalegina</taxon>
        <taxon>IRL clade</taxon>
        <taxon>Trifolieae</taxon>
        <taxon>Trifolium</taxon>
    </lineage>
</organism>
<comment type="caution">
    <text evidence="2">The sequence shown here is derived from an EMBL/GenBank/DDBJ whole genome shotgun (WGS) entry which is preliminary data.</text>
</comment>
<feature type="non-terminal residue" evidence="2">
    <location>
        <position position="1"/>
    </location>
</feature>
<reference evidence="2 3" key="1">
    <citation type="journal article" date="2018" name="Front. Plant Sci.">
        <title>Red Clover (Trifolium pratense) and Zigzag Clover (T. medium) - A Picture of Genomic Similarities and Differences.</title>
        <authorList>
            <person name="Dluhosova J."/>
            <person name="Istvanek J."/>
            <person name="Nedelnik J."/>
            <person name="Repkova J."/>
        </authorList>
    </citation>
    <scope>NUCLEOTIDE SEQUENCE [LARGE SCALE GENOMIC DNA]</scope>
    <source>
        <strain evidence="3">cv. 10/8</strain>
        <tissue evidence="2">Leaf</tissue>
    </source>
</reference>
<accession>A0A392PK04</accession>
<name>A0A392PK04_9FABA</name>
<keyword evidence="1" id="KW-0812">Transmembrane</keyword>
<keyword evidence="3" id="KW-1185">Reference proteome</keyword>
<sequence length="54" mass="5836">ASPIQLAGRQIYIEERRPSSGGAARGGRAMCASHVCAVALALLVVDFWLFLLRH</sequence>
<dbReference type="EMBL" id="LXQA010081668">
    <property type="protein sequence ID" value="MCI11829.1"/>
    <property type="molecule type" value="Genomic_DNA"/>
</dbReference>
<proteinExistence type="predicted"/>